<protein>
    <submittedName>
        <fullName evidence="2">Hypoxanthine-DNA glycosylase</fullName>
    </submittedName>
</protein>
<proteinExistence type="predicted"/>
<dbReference type="Pfam" id="PF03167">
    <property type="entry name" value="UDG"/>
    <property type="match status" value="1"/>
</dbReference>
<evidence type="ECO:0000313" key="2">
    <source>
        <dbReference type="EMBL" id="MBB6056651.1"/>
    </source>
</evidence>
<keyword evidence="3" id="KW-1185">Reference proteome</keyword>
<name>A0A841GNG2_9GAMM</name>
<sequence length="168" mass="18970">MMQLLYSFAPIADENARILILGSMPGQASLDAGQYYAHKRNLFWPIMAELLQFDPAAAYEEKTAALRAAGIAVWDVLQSCHRVGSLDAGIRHDSLTVNDFAGFFRRHPQIRYVFFNGEKATSCFHRYVAKTDYPDDLICQRLPSTSPANASQSLAFKLQAWHRIMEVK</sequence>
<dbReference type="Gene3D" id="3.40.470.10">
    <property type="entry name" value="Uracil-DNA glycosylase-like domain"/>
    <property type="match status" value="1"/>
</dbReference>
<organism evidence="2 3">
    <name type="scientific">Tolumonas osonensis</name>
    <dbReference type="NCBI Taxonomy" id="675874"/>
    <lineage>
        <taxon>Bacteria</taxon>
        <taxon>Pseudomonadati</taxon>
        <taxon>Pseudomonadota</taxon>
        <taxon>Gammaproteobacteria</taxon>
        <taxon>Aeromonadales</taxon>
        <taxon>Aeromonadaceae</taxon>
        <taxon>Tolumonas</taxon>
    </lineage>
</organism>
<dbReference type="AlphaFoldDB" id="A0A841GNG2"/>
<dbReference type="SMART" id="SM00986">
    <property type="entry name" value="UDG"/>
    <property type="match status" value="1"/>
</dbReference>
<dbReference type="InterPro" id="IPR036895">
    <property type="entry name" value="Uracil-DNA_glycosylase-like_sf"/>
</dbReference>
<reference evidence="2 3" key="1">
    <citation type="submission" date="2020-08" db="EMBL/GenBank/DDBJ databases">
        <title>Genomic Encyclopedia of Type Strains, Phase IV (KMG-IV): sequencing the most valuable type-strain genomes for metagenomic binning, comparative biology and taxonomic classification.</title>
        <authorList>
            <person name="Goeker M."/>
        </authorList>
    </citation>
    <scope>NUCLEOTIDE SEQUENCE [LARGE SCALE GENOMIC DNA]</scope>
    <source>
        <strain evidence="2 3">DSM 22975</strain>
    </source>
</reference>
<dbReference type="InterPro" id="IPR005122">
    <property type="entry name" value="Uracil-DNA_glycosylase-like"/>
</dbReference>
<dbReference type="NCBIfam" id="TIGR04274">
    <property type="entry name" value="hypoxanDNAglyco"/>
    <property type="match status" value="1"/>
</dbReference>
<dbReference type="InterPro" id="IPR026353">
    <property type="entry name" value="Hypoxan-DNA_Glyclase"/>
</dbReference>
<evidence type="ECO:0000313" key="3">
    <source>
        <dbReference type="Proteomes" id="UP000585721"/>
    </source>
</evidence>
<feature type="domain" description="Uracil-DNA glycosylase-like" evidence="1">
    <location>
        <begin position="9"/>
        <end position="165"/>
    </location>
</feature>
<dbReference type="EMBL" id="JACHGR010000009">
    <property type="protein sequence ID" value="MBB6056651.1"/>
    <property type="molecule type" value="Genomic_DNA"/>
</dbReference>
<dbReference type="CDD" id="cd10032">
    <property type="entry name" value="UDG-F6_HDG"/>
    <property type="match status" value="1"/>
</dbReference>
<accession>A0A841GNG2</accession>
<gene>
    <name evidence="2" type="ORF">HNR75_002590</name>
</gene>
<dbReference type="SMART" id="SM00987">
    <property type="entry name" value="UreE_C"/>
    <property type="match status" value="1"/>
</dbReference>
<dbReference type="RefSeq" id="WP_246358932.1">
    <property type="nucleotide sequence ID" value="NZ_JACHGR010000009.1"/>
</dbReference>
<dbReference type="Proteomes" id="UP000585721">
    <property type="component" value="Unassembled WGS sequence"/>
</dbReference>
<dbReference type="SUPFAM" id="SSF52141">
    <property type="entry name" value="Uracil-DNA glycosylase-like"/>
    <property type="match status" value="1"/>
</dbReference>
<comment type="caution">
    <text evidence="2">The sequence shown here is derived from an EMBL/GenBank/DDBJ whole genome shotgun (WGS) entry which is preliminary data.</text>
</comment>
<evidence type="ECO:0000259" key="1">
    <source>
        <dbReference type="SMART" id="SM00986"/>
    </source>
</evidence>